<comment type="caution">
    <text evidence="1">The sequence shown here is derived from an EMBL/GenBank/DDBJ whole genome shotgun (WGS) entry which is preliminary data.</text>
</comment>
<dbReference type="EMBL" id="SJPJ01000001">
    <property type="protein sequence ID" value="TWT78727.1"/>
    <property type="molecule type" value="Genomic_DNA"/>
</dbReference>
<dbReference type="Proteomes" id="UP000315010">
    <property type="component" value="Unassembled WGS sequence"/>
</dbReference>
<proteinExistence type="predicted"/>
<evidence type="ECO:0000313" key="2">
    <source>
        <dbReference type="Proteomes" id="UP000315010"/>
    </source>
</evidence>
<accession>A0A5C5YW21</accession>
<protein>
    <submittedName>
        <fullName evidence="1">Uncharacterized protein</fullName>
    </submittedName>
</protein>
<name>A0A5C5YW21_9BACT</name>
<dbReference type="AlphaFoldDB" id="A0A5C5YW21"/>
<keyword evidence="2" id="KW-1185">Reference proteome</keyword>
<evidence type="ECO:0000313" key="1">
    <source>
        <dbReference type="EMBL" id="TWT78727.1"/>
    </source>
</evidence>
<reference evidence="1 2" key="1">
    <citation type="submission" date="2019-02" db="EMBL/GenBank/DDBJ databases">
        <title>Deep-cultivation of Planctomycetes and their phenomic and genomic characterization uncovers novel biology.</title>
        <authorList>
            <person name="Wiegand S."/>
            <person name="Jogler M."/>
            <person name="Boedeker C."/>
            <person name="Pinto D."/>
            <person name="Vollmers J."/>
            <person name="Rivas-Marin E."/>
            <person name="Kohn T."/>
            <person name="Peeters S.H."/>
            <person name="Heuer A."/>
            <person name="Rast P."/>
            <person name="Oberbeckmann S."/>
            <person name="Bunk B."/>
            <person name="Jeske O."/>
            <person name="Meyerdierks A."/>
            <person name="Storesund J.E."/>
            <person name="Kallscheuer N."/>
            <person name="Luecker S."/>
            <person name="Lage O.M."/>
            <person name="Pohl T."/>
            <person name="Merkel B.J."/>
            <person name="Hornburger P."/>
            <person name="Mueller R.-W."/>
            <person name="Bruemmer F."/>
            <person name="Labrenz M."/>
            <person name="Spormann A.M."/>
            <person name="Op Den Camp H."/>
            <person name="Overmann J."/>
            <person name="Amann R."/>
            <person name="Jetten M.S.M."/>
            <person name="Mascher T."/>
            <person name="Medema M.H."/>
            <person name="Devos D.P."/>
            <person name="Kaster A.-K."/>
            <person name="Ovreas L."/>
            <person name="Rohde M."/>
            <person name="Galperin M.Y."/>
            <person name="Jogler C."/>
        </authorList>
    </citation>
    <scope>NUCLEOTIDE SEQUENCE [LARGE SCALE GENOMIC DNA]</scope>
    <source>
        <strain evidence="1 2">CA13</strain>
    </source>
</reference>
<gene>
    <name evidence="1" type="ORF">CA13_01240</name>
</gene>
<sequence>MKMVFSIRTQNVALRTSFQQTFACKMGCGEAEQGRSIDFVLWVYHCPVLLQAEIKKADRSSANFRNDMGCSAGTVSGFAAA</sequence>
<organism evidence="1 2">
    <name type="scientific">Novipirellula herctigrandis</name>
    <dbReference type="NCBI Taxonomy" id="2527986"/>
    <lineage>
        <taxon>Bacteria</taxon>
        <taxon>Pseudomonadati</taxon>
        <taxon>Planctomycetota</taxon>
        <taxon>Planctomycetia</taxon>
        <taxon>Pirellulales</taxon>
        <taxon>Pirellulaceae</taxon>
        <taxon>Novipirellula</taxon>
    </lineage>
</organism>